<gene>
    <name evidence="4" type="ORF">SLEP1_g47613</name>
</gene>
<dbReference type="GO" id="GO:0005525">
    <property type="term" value="F:GTP binding"/>
    <property type="evidence" value="ECO:0007669"/>
    <property type="project" value="UniProtKB-KW"/>
</dbReference>
<keyword evidence="2" id="KW-0342">GTP-binding</keyword>
<evidence type="ECO:0000313" key="4">
    <source>
        <dbReference type="EMBL" id="GKV39916.1"/>
    </source>
</evidence>
<comment type="caution">
    <text evidence="4">The sequence shown here is derived from an EMBL/GenBank/DDBJ whole genome shotgun (WGS) entry which is preliminary data.</text>
</comment>
<dbReference type="GO" id="GO:0003924">
    <property type="term" value="F:GTPase activity"/>
    <property type="evidence" value="ECO:0007669"/>
    <property type="project" value="InterPro"/>
</dbReference>
<feature type="domain" description="Tr-type G" evidence="3">
    <location>
        <begin position="1"/>
        <end position="58"/>
    </location>
</feature>
<name>A0AAV5LR74_9ROSI</name>
<reference evidence="4 5" key="1">
    <citation type="journal article" date="2021" name="Commun. Biol.">
        <title>The genome of Shorea leprosula (Dipterocarpaceae) highlights the ecological relevance of drought in aseasonal tropical rainforests.</title>
        <authorList>
            <person name="Ng K.K.S."/>
            <person name="Kobayashi M.J."/>
            <person name="Fawcett J.A."/>
            <person name="Hatakeyama M."/>
            <person name="Paape T."/>
            <person name="Ng C.H."/>
            <person name="Ang C.C."/>
            <person name="Tnah L.H."/>
            <person name="Lee C.T."/>
            <person name="Nishiyama T."/>
            <person name="Sese J."/>
            <person name="O'Brien M.J."/>
            <person name="Copetti D."/>
            <person name="Mohd Noor M.I."/>
            <person name="Ong R.C."/>
            <person name="Putra M."/>
            <person name="Sireger I.Z."/>
            <person name="Indrioko S."/>
            <person name="Kosugi Y."/>
            <person name="Izuno A."/>
            <person name="Isagi Y."/>
            <person name="Lee S.L."/>
            <person name="Shimizu K.K."/>
        </authorList>
    </citation>
    <scope>NUCLEOTIDE SEQUENCE [LARGE SCALE GENOMIC DNA]</scope>
    <source>
        <strain evidence="4">214</strain>
    </source>
</reference>
<keyword evidence="5" id="KW-1185">Reference proteome</keyword>
<dbReference type="AlphaFoldDB" id="A0AAV5LR74"/>
<keyword evidence="1" id="KW-0547">Nucleotide-binding</keyword>
<evidence type="ECO:0000259" key="3">
    <source>
        <dbReference type="Pfam" id="PF00009"/>
    </source>
</evidence>
<dbReference type="SUPFAM" id="SSF52540">
    <property type="entry name" value="P-loop containing nucleoside triphosphate hydrolases"/>
    <property type="match status" value="1"/>
</dbReference>
<dbReference type="PANTHER" id="PTHR23115">
    <property type="entry name" value="TRANSLATION FACTOR"/>
    <property type="match status" value="1"/>
</dbReference>
<organism evidence="4 5">
    <name type="scientific">Rubroshorea leprosula</name>
    <dbReference type="NCBI Taxonomy" id="152421"/>
    <lineage>
        <taxon>Eukaryota</taxon>
        <taxon>Viridiplantae</taxon>
        <taxon>Streptophyta</taxon>
        <taxon>Embryophyta</taxon>
        <taxon>Tracheophyta</taxon>
        <taxon>Spermatophyta</taxon>
        <taxon>Magnoliopsida</taxon>
        <taxon>eudicotyledons</taxon>
        <taxon>Gunneridae</taxon>
        <taxon>Pentapetalae</taxon>
        <taxon>rosids</taxon>
        <taxon>malvids</taxon>
        <taxon>Malvales</taxon>
        <taxon>Dipterocarpaceae</taxon>
        <taxon>Rubroshorea</taxon>
    </lineage>
</organism>
<dbReference type="Gene3D" id="3.40.50.300">
    <property type="entry name" value="P-loop containing nucleotide triphosphate hydrolases"/>
    <property type="match status" value="1"/>
</dbReference>
<evidence type="ECO:0000256" key="2">
    <source>
        <dbReference type="ARBA" id="ARBA00023134"/>
    </source>
</evidence>
<dbReference type="Proteomes" id="UP001054252">
    <property type="component" value="Unassembled WGS sequence"/>
</dbReference>
<dbReference type="EMBL" id="BPVZ01000137">
    <property type="protein sequence ID" value="GKV39916.1"/>
    <property type="molecule type" value="Genomic_DNA"/>
</dbReference>
<sequence>MISGAAQADIGVLVISAHKGEFETGYEKGGQTCEHVQLAKTMGLSKLFMVVNKMDDPTVNWSKERCPVSTYIWSSWLQIKIFLPIPGLLGSSIKRDWTRAYAPGGMALPL</sequence>
<evidence type="ECO:0000313" key="5">
    <source>
        <dbReference type="Proteomes" id="UP001054252"/>
    </source>
</evidence>
<protein>
    <recommendedName>
        <fullName evidence="3">Tr-type G domain-containing protein</fullName>
    </recommendedName>
</protein>
<dbReference type="InterPro" id="IPR050100">
    <property type="entry name" value="TRAFAC_GTPase_members"/>
</dbReference>
<dbReference type="InterPro" id="IPR000795">
    <property type="entry name" value="T_Tr_GTP-bd_dom"/>
</dbReference>
<dbReference type="InterPro" id="IPR027417">
    <property type="entry name" value="P-loop_NTPase"/>
</dbReference>
<dbReference type="Pfam" id="PF00009">
    <property type="entry name" value="GTP_EFTU"/>
    <property type="match status" value="1"/>
</dbReference>
<evidence type="ECO:0000256" key="1">
    <source>
        <dbReference type="ARBA" id="ARBA00022741"/>
    </source>
</evidence>
<proteinExistence type="predicted"/>
<accession>A0AAV5LR74</accession>